<dbReference type="PANTHER" id="PTHR23275:SF100">
    <property type="entry name" value="EGF-LIKE DOMAIN-CONTAINING PROTEIN"/>
    <property type="match status" value="1"/>
</dbReference>
<feature type="domain" description="EGF-like" evidence="3">
    <location>
        <begin position="88"/>
        <end position="128"/>
    </location>
</feature>
<accession>A0ABR2HUB6</accession>
<gene>
    <name evidence="4" type="ORF">M9Y10_017586</name>
</gene>
<keyword evidence="5" id="KW-1185">Reference proteome</keyword>
<feature type="domain" description="EGF-like" evidence="3">
    <location>
        <begin position="175"/>
        <end position="212"/>
    </location>
</feature>
<feature type="transmembrane region" description="Helical" evidence="1">
    <location>
        <begin position="840"/>
        <end position="867"/>
    </location>
</feature>
<evidence type="ECO:0000256" key="1">
    <source>
        <dbReference type="SAM" id="Phobius"/>
    </source>
</evidence>
<dbReference type="EMBL" id="JAPFFF010000023">
    <property type="protein sequence ID" value="KAK8852598.1"/>
    <property type="molecule type" value="Genomic_DNA"/>
</dbReference>
<evidence type="ECO:0000313" key="5">
    <source>
        <dbReference type="Proteomes" id="UP001470230"/>
    </source>
</evidence>
<dbReference type="InterPro" id="IPR000742">
    <property type="entry name" value="EGF"/>
</dbReference>
<dbReference type="SUPFAM" id="SSF57184">
    <property type="entry name" value="Growth factor receptor domain"/>
    <property type="match status" value="4"/>
</dbReference>
<feature type="domain" description="EGF-like" evidence="3">
    <location>
        <begin position="15"/>
        <end position="46"/>
    </location>
</feature>
<dbReference type="InterPro" id="IPR006212">
    <property type="entry name" value="Furin_repeat"/>
</dbReference>
<dbReference type="PANTHER" id="PTHR23275">
    <property type="entry name" value="CABRIOLET.-RELATED"/>
    <property type="match status" value="1"/>
</dbReference>
<evidence type="ECO:0000256" key="2">
    <source>
        <dbReference type="SAM" id="SignalP"/>
    </source>
</evidence>
<keyword evidence="2" id="KW-0732">Signal</keyword>
<dbReference type="InterPro" id="IPR009030">
    <property type="entry name" value="Growth_fac_rcpt_cys_sf"/>
</dbReference>
<reference evidence="4 5" key="1">
    <citation type="submission" date="2024-04" db="EMBL/GenBank/DDBJ databases">
        <title>Tritrichomonas musculus Genome.</title>
        <authorList>
            <person name="Alves-Ferreira E."/>
            <person name="Grigg M."/>
            <person name="Lorenzi H."/>
            <person name="Galac M."/>
        </authorList>
    </citation>
    <scope>NUCLEOTIDE SEQUENCE [LARGE SCALE GENOMIC DNA]</scope>
    <source>
        <strain evidence="4 5">EAF2021</strain>
    </source>
</reference>
<feature type="domain" description="EGF-like" evidence="3">
    <location>
        <begin position="325"/>
        <end position="362"/>
    </location>
</feature>
<name>A0ABR2HUB6_9EUKA</name>
<comment type="caution">
    <text evidence="4">The sequence shown here is derived from an EMBL/GenBank/DDBJ whole genome shotgun (WGS) entry which is preliminary data.</text>
</comment>
<dbReference type="SMART" id="SM00261">
    <property type="entry name" value="FU"/>
    <property type="match status" value="8"/>
</dbReference>
<feature type="domain" description="EGF-like" evidence="3">
    <location>
        <begin position="129"/>
        <end position="162"/>
    </location>
</feature>
<protein>
    <recommendedName>
        <fullName evidence="3">EGF-like domain-containing protein</fullName>
    </recommendedName>
</protein>
<sequence>MFILIILLNIKRIKECSDINNCKECSDSTTCTECEDGYLLYINRCVTCQFLKQSSCALCQVEDNVVHCKECIDGYLLTGETDDFPCTQCETNFPGCQSCERNDLDVVCKQCKEGYLAVKDGEVITSCTECSVTNCETCDPNEPTKCSKCNTNFGLTSNGECEECTDGKESDGTKPCAVSCSVTNCETCDPNEPTKCSKCNTNFGLTSNGECEECTDGKESDGTKPCAVSCSVTNCETCDPNEPTKCSKCNTNFGLTSNGECEECTDGKESDGTKPCAVSCSVTNCETCDPNEPTKCSKCNTNFGLTSNGECEECTDGKESDGTKPCAVSCSVTNCETCDPNEPTKCSKCNTNFGLTSNGECEECTDGKESDGTKPCAVSCSVTNCETCDPNEPTKCSKCNTNFGLTSNGECEECTDGKESDGTKPCAVPPSSDECEAVDEKDAGERDCVECSEDKKTCTKCFNGEYFVPNAKGQCVLKCFVGQNHCSECNADFTECSKCDSDELNPYLHGCLCKDEKSEYVDGKCVKQIESWEPAEVKLESFGTQSVQGGVQTIDTSAIETVDASKYYTQEISREANEIKIINKNNANLLLEIHDKEISVQLDSEDTKVTLECPDQAKIKLNNAPNVIINAKGSLSINPIDANLNEIKVGKVVLYESVESITSDKNLVITELQVFKSKGFKATKENIKIETVKIEQGGTFEPSSNLQLAKIEIGINSELEVNDAWEDSEITIYYNRPQPDEIENMVFPLSLSVLPNSFPKTFTIKKKELGQLLEDKDYNILAVPEMEKIDVNEKCIQLANLYNSKDAVFSRADCKPYDLRGKKYYLLYATNTSGSKKKGLSAGAIAGIVIACVVVVAGVAVLVWYFAFYKKKVGVSADEAEP</sequence>
<feature type="domain" description="EGF-like" evidence="3">
    <location>
        <begin position="375"/>
        <end position="412"/>
    </location>
</feature>
<dbReference type="InterPro" id="IPR052798">
    <property type="entry name" value="Giardia_VSA"/>
</dbReference>
<feature type="domain" description="EGF-like" evidence="3">
    <location>
        <begin position="225"/>
        <end position="262"/>
    </location>
</feature>
<proteinExistence type="predicted"/>
<feature type="signal peptide" evidence="2">
    <location>
        <begin position="1"/>
        <end position="16"/>
    </location>
</feature>
<keyword evidence="1" id="KW-0812">Transmembrane</keyword>
<keyword evidence="1" id="KW-0472">Membrane</keyword>
<feature type="domain" description="EGF-like" evidence="3">
    <location>
        <begin position="275"/>
        <end position="312"/>
    </location>
</feature>
<feature type="domain" description="EGF-like" evidence="3">
    <location>
        <begin position="47"/>
        <end position="87"/>
    </location>
</feature>
<evidence type="ECO:0000313" key="4">
    <source>
        <dbReference type="EMBL" id="KAK8852598.1"/>
    </source>
</evidence>
<organism evidence="4 5">
    <name type="scientific">Tritrichomonas musculus</name>
    <dbReference type="NCBI Taxonomy" id="1915356"/>
    <lineage>
        <taxon>Eukaryota</taxon>
        <taxon>Metamonada</taxon>
        <taxon>Parabasalia</taxon>
        <taxon>Tritrichomonadida</taxon>
        <taxon>Tritrichomonadidae</taxon>
        <taxon>Tritrichomonas</taxon>
    </lineage>
</organism>
<keyword evidence="1" id="KW-1133">Transmembrane helix</keyword>
<feature type="chain" id="PRO_5046773372" description="EGF-like domain-containing protein" evidence="2">
    <location>
        <begin position="17"/>
        <end position="882"/>
    </location>
</feature>
<dbReference type="Proteomes" id="UP001470230">
    <property type="component" value="Unassembled WGS sequence"/>
</dbReference>
<evidence type="ECO:0000259" key="3">
    <source>
        <dbReference type="SMART" id="SM00181"/>
    </source>
</evidence>
<dbReference type="SMART" id="SM00181">
    <property type="entry name" value="EGF"/>
    <property type="match status" value="9"/>
</dbReference>